<proteinExistence type="predicted"/>
<accession>A0A6L9JHP4</accession>
<organism evidence="1 2">
    <name type="scientific">Photorhabdus laumondii subsp. laumondii</name>
    <name type="common">Photorhabdus luminescens subsp. laumondii</name>
    <dbReference type="NCBI Taxonomy" id="141679"/>
    <lineage>
        <taxon>Bacteria</taxon>
        <taxon>Pseudomonadati</taxon>
        <taxon>Pseudomonadota</taxon>
        <taxon>Gammaproteobacteria</taxon>
        <taxon>Enterobacterales</taxon>
        <taxon>Morganellaceae</taxon>
        <taxon>Photorhabdus</taxon>
    </lineage>
</organism>
<dbReference type="Proteomes" id="UP000479300">
    <property type="component" value="Unassembled WGS sequence"/>
</dbReference>
<gene>
    <name evidence="1" type="ORF">GPY51_07495</name>
</gene>
<evidence type="ECO:0000313" key="1">
    <source>
        <dbReference type="EMBL" id="NDL38627.1"/>
    </source>
</evidence>
<protein>
    <recommendedName>
        <fullName evidence="3">Fimbrial-type adhesion domain-containing protein</fullName>
    </recommendedName>
</protein>
<comment type="caution">
    <text evidence="1">The sequence shown here is derived from an EMBL/GenBank/DDBJ whole genome shotgun (WGS) entry which is preliminary data.</text>
</comment>
<dbReference type="AlphaFoldDB" id="A0A6L9JHP4"/>
<sequence>MEQTLTNSNQILNANANADVEVAVYDGNTAVTKAAPIVIADTTEFEPTSPKDGKGMKKCKMALVSKSSAVPAAQEVIAPVTFQVVYK</sequence>
<dbReference type="EMBL" id="WSFA01000013">
    <property type="protein sequence ID" value="NDL38627.1"/>
    <property type="molecule type" value="Genomic_DNA"/>
</dbReference>
<name>A0A6L9JHP4_PHOLM</name>
<evidence type="ECO:0000313" key="2">
    <source>
        <dbReference type="Proteomes" id="UP000479300"/>
    </source>
</evidence>
<evidence type="ECO:0008006" key="3">
    <source>
        <dbReference type="Google" id="ProtNLM"/>
    </source>
</evidence>
<reference evidence="1 2" key="1">
    <citation type="submission" date="2019-12" db="EMBL/GenBank/DDBJ databases">
        <title>Engineering Photorhabdus to improve their lethality against agricultural pests.</title>
        <authorList>
            <person name="Machado R.A.R."/>
        </authorList>
    </citation>
    <scope>NUCLEOTIDE SEQUENCE [LARGE SCALE GENOMIC DNA]</scope>
    <source>
        <strain evidence="1 2">EN01</strain>
    </source>
</reference>